<dbReference type="RefSeq" id="WP_345433292.1">
    <property type="nucleotide sequence ID" value="NZ_BAABHK010000006.1"/>
</dbReference>
<evidence type="ECO:0000313" key="2">
    <source>
        <dbReference type="Proteomes" id="UP001501442"/>
    </source>
</evidence>
<dbReference type="EMBL" id="BAABHK010000006">
    <property type="protein sequence ID" value="GAA4629192.1"/>
    <property type="molecule type" value="Genomic_DNA"/>
</dbReference>
<comment type="caution">
    <text evidence="1">The sequence shown here is derived from an EMBL/GenBank/DDBJ whole genome shotgun (WGS) entry which is preliminary data.</text>
</comment>
<keyword evidence="2" id="KW-1185">Reference proteome</keyword>
<accession>A0ABP8UCZ1</accession>
<dbReference type="Proteomes" id="UP001501442">
    <property type="component" value="Unassembled WGS sequence"/>
</dbReference>
<organism evidence="1 2">
    <name type="scientific">Actinoallomurus vinaceus</name>
    <dbReference type="NCBI Taxonomy" id="1080074"/>
    <lineage>
        <taxon>Bacteria</taxon>
        <taxon>Bacillati</taxon>
        <taxon>Actinomycetota</taxon>
        <taxon>Actinomycetes</taxon>
        <taxon>Streptosporangiales</taxon>
        <taxon>Thermomonosporaceae</taxon>
        <taxon>Actinoallomurus</taxon>
    </lineage>
</organism>
<sequence length="94" mass="10603">MAFSAVRFGRSLLLSAVFLGEWTLCLLLSPLSLGVRVLAHRGWPVYVERLGRSPRVWKAYLPDARSAAQAVADALEDVRNVGEPDRLWRHVRHP</sequence>
<protein>
    <submittedName>
        <fullName evidence="1">Uncharacterized protein</fullName>
    </submittedName>
</protein>
<gene>
    <name evidence="1" type="ORF">GCM10023196_048910</name>
</gene>
<proteinExistence type="predicted"/>
<name>A0ABP8UCZ1_9ACTN</name>
<reference evidence="2" key="1">
    <citation type="journal article" date="2019" name="Int. J. Syst. Evol. Microbiol.">
        <title>The Global Catalogue of Microorganisms (GCM) 10K type strain sequencing project: providing services to taxonomists for standard genome sequencing and annotation.</title>
        <authorList>
            <consortium name="The Broad Institute Genomics Platform"/>
            <consortium name="The Broad Institute Genome Sequencing Center for Infectious Disease"/>
            <person name="Wu L."/>
            <person name="Ma J."/>
        </authorList>
    </citation>
    <scope>NUCLEOTIDE SEQUENCE [LARGE SCALE GENOMIC DNA]</scope>
    <source>
        <strain evidence="2">JCM 17939</strain>
    </source>
</reference>
<evidence type="ECO:0000313" key="1">
    <source>
        <dbReference type="EMBL" id="GAA4629192.1"/>
    </source>
</evidence>